<proteinExistence type="inferred from homology"/>
<dbReference type="Gene3D" id="2.30.30.40">
    <property type="entry name" value="SH3 Domains"/>
    <property type="match status" value="1"/>
</dbReference>
<dbReference type="InterPro" id="IPR035915">
    <property type="entry name" value="Plakin_repeat_sf"/>
</dbReference>
<dbReference type="Pfam" id="PF21097">
    <property type="entry name" value="SR_plectin_7"/>
    <property type="match status" value="1"/>
</dbReference>
<evidence type="ECO:0000256" key="1">
    <source>
        <dbReference type="ARBA" id="ARBA00004236"/>
    </source>
</evidence>
<dbReference type="GO" id="GO:0061436">
    <property type="term" value="P:establishment of skin barrier"/>
    <property type="evidence" value="ECO:0007669"/>
    <property type="project" value="UniProtKB-ARBA"/>
</dbReference>
<dbReference type="GO" id="GO:0002934">
    <property type="term" value="P:desmosome organization"/>
    <property type="evidence" value="ECO:0007669"/>
    <property type="project" value="UniProtKB-ARBA"/>
</dbReference>
<feature type="compositionally biased region" description="Low complexity" evidence="12">
    <location>
        <begin position="2639"/>
        <end position="2662"/>
    </location>
</feature>
<evidence type="ECO:0000256" key="2">
    <source>
        <dbReference type="ARBA" id="ARBA00004568"/>
    </source>
</evidence>
<dbReference type="SUPFAM" id="SSF46966">
    <property type="entry name" value="Spectrin repeat"/>
    <property type="match status" value="3"/>
</dbReference>
<feature type="compositionally biased region" description="Basic and acidic residues" evidence="12">
    <location>
        <begin position="1690"/>
        <end position="1703"/>
    </location>
</feature>
<keyword evidence="15" id="KW-1185">Reference proteome</keyword>
<dbReference type="SUPFAM" id="SSF75399">
    <property type="entry name" value="Plakin repeat"/>
    <property type="match status" value="3"/>
</dbReference>
<feature type="region of interest" description="Disordered" evidence="12">
    <location>
        <begin position="1"/>
        <end position="24"/>
    </location>
</feature>
<evidence type="ECO:0000256" key="9">
    <source>
        <dbReference type="ARBA" id="ARBA00023136"/>
    </source>
</evidence>
<feature type="compositionally biased region" description="Basic and acidic residues" evidence="12">
    <location>
        <begin position="1394"/>
        <end position="1414"/>
    </location>
</feature>
<feature type="region of interest" description="Disordered" evidence="12">
    <location>
        <begin position="2376"/>
        <end position="2423"/>
    </location>
</feature>
<dbReference type="GO" id="GO:0098609">
    <property type="term" value="P:cell-cell adhesion"/>
    <property type="evidence" value="ECO:0007669"/>
    <property type="project" value="TreeGrafter"/>
</dbReference>
<feature type="coiled-coil region" evidence="11">
    <location>
        <begin position="999"/>
        <end position="1170"/>
    </location>
</feature>
<dbReference type="PANTHER" id="PTHR23169">
    <property type="entry name" value="ENVOPLAKIN"/>
    <property type="match status" value="1"/>
</dbReference>
<dbReference type="InParanoid" id="A0A6J2V2P0"/>
<evidence type="ECO:0000256" key="5">
    <source>
        <dbReference type="ARBA" id="ARBA00022553"/>
    </source>
</evidence>
<dbReference type="GO" id="GO:0005882">
    <property type="term" value="C:intermediate filament"/>
    <property type="evidence" value="ECO:0007669"/>
    <property type="project" value="TreeGrafter"/>
</dbReference>
<feature type="region of interest" description="Disordered" evidence="12">
    <location>
        <begin position="1453"/>
        <end position="1472"/>
    </location>
</feature>
<feature type="compositionally biased region" description="Basic and acidic residues" evidence="12">
    <location>
        <begin position="1540"/>
        <end position="1551"/>
    </location>
</feature>
<reference evidence="16" key="1">
    <citation type="submission" date="2025-08" db="UniProtKB">
        <authorList>
            <consortium name="RefSeq"/>
        </authorList>
    </citation>
    <scope>IDENTIFICATION</scope>
</reference>
<dbReference type="GeneID" id="115809125"/>
<dbReference type="Gene3D" id="3.30.160.780">
    <property type="match status" value="1"/>
</dbReference>
<dbReference type="Pfam" id="PF17902">
    <property type="entry name" value="SH3_10"/>
    <property type="match status" value="1"/>
</dbReference>
<dbReference type="CDD" id="cd00176">
    <property type="entry name" value="SPEC"/>
    <property type="match status" value="2"/>
</dbReference>
<dbReference type="PANTHER" id="PTHR23169:SF26">
    <property type="entry name" value="DESMOPLAKIN"/>
    <property type="match status" value="1"/>
</dbReference>
<dbReference type="InterPro" id="IPR041573">
    <property type="entry name" value="Desmoplakin_Spectrin-like"/>
</dbReference>
<feature type="compositionally biased region" description="Basic and acidic residues" evidence="12">
    <location>
        <begin position="1274"/>
        <end position="1283"/>
    </location>
</feature>
<feature type="domain" description="Desmoplakin spectrin-like" evidence="14">
    <location>
        <begin position="538"/>
        <end position="615"/>
    </location>
</feature>
<keyword evidence="7" id="KW-0965">Cell junction</keyword>
<feature type="compositionally biased region" description="Basic and acidic residues" evidence="12">
    <location>
        <begin position="1198"/>
        <end position="1212"/>
    </location>
</feature>
<dbReference type="InterPro" id="IPR001101">
    <property type="entry name" value="Plectin_repeat"/>
</dbReference>
<comment type="function">
    <text evidence="10">Involved in the organization of desmosome cell-cell junctions. Of particular importance in cell adhesion in the skin and during cardiac development. May also play a role in the regulation of Wnt, TGF-beta and Hippo signaling pathways.</text>
</comment>
<dbReference type="GO" id="GO:0005198">
    <property type="term" value="F:structural molecule activity"/>
    <property type="evidence" value="ECO:0007669"/>
    <property type="project" value="TreeGrafter"/>
</dbReference>
<keyword evidence="9" id="KW-0472">Membrane</keyword>
<dbReference type="GO" id="GO:0030057">
    <property type="term" value="C:desmosome"/>
    <property type="evidence" value="ECO:0007669"/>
    <property type="project" value="UniProtKB-SubCell"/>
</dbReference>
<evidence type="ECO:0000256" key="6">
    <source>
        <dbReference type="ARBA" id="ARBA00022737"/>
    </source>
</evidence>
<dbReference type="Proteomes" id="UP000504632">
    <property type="component" value="Chromosome 4"/>
</dbReference>
<feature type="domain" description="Desmoplakin SH3" evidence="13">
    <location>
        <begin position="438"/>
        <end position="503"/>
    </location>
</feature>
<evidence type="ECO:0000259" key="14">
    <source>
        <dbReference type="Pfam" id="PF18373"/>
    </source>
</evidence>
<dbReference type="FunFam" id="1.20.58.60:FF:000010">
    <property type="entry name" value="plectin isoform X2"/>
    <property type="match status" value="1"/>
</dbReference>
<dbReference type="FunFam" id="3.30.160.780:FF:000001">
    <property type="entry name" value="Plectin a"/>
    <property type="match status" value="1"/>
</dbReference>
<gene>
    <name evidence="16" type="primary">dspb</name>
</gene>
<dbReference type="GO" id="GO:0042060">
    <property type="term" value="P:wound healing"/>
    <property type="evidence" value="ECO:0007669"/>
    <property type="project" value="TreeGrafter"/>
</dbReference>
<dbReference type="Gene3D" id="1.20.58.1060">
    <property type="match status" value="1"/>
</dbReference>
<keyword evidence="5" id="KW-0597">Phosphoprotein</keyword>
<feature type="compositionally biased region" description="Low complexity" evidence="12">
    <location>
        <begin position="2378"/>
        <end position="2413"/>
    </location>
</feature>
<evidence type="ECO:0000313" key="15">
    <source>
        <dbReference type="Proteomes" id="UP000504632"/>
    </source>
</evidence>
<feature type="region of interest" description="Disordered" evidence="12">
    <location>
        <begin position="1394"/>
        <end position="1422"/>
    </location>
</feature>
<feature type="compositionally biased region" description="Low complexity" evidence="12">
    <location>
        <begin position="2669"/>
        <end position="2693"/>
    </location>
</feature>
<feature type="region of interest" description="Disordered" evidence="12">
    <location>
        <begin position="1193"/>
        <end position="1212"/>
    </location>
</feature>
<dbReference type="SMART" id="SM00250">
    <property type="entry name" value="PLEC"/>
    <property type="match status" value="16"/>
</dbReference>
<evidence type="ECO:0000256" key="7">
    <source>
        <dbReference type="ARBA" id="ARBA00022949"/>
    </source>
</evidence>
<feature type="compositionally biased region" description="Low complexity" evidence="12">
    <location>
        <begin position="1562"/>
        <end position="1576"/>
    </location>
</feature>
<comment type="subcellular location">
    <subcellularLocation>
        <location evidence="2">Cell junction</location>
        <location evidence="2">Desmosome</location>
    </subcellularLocation>
    <subcellularLocation>
        <location evidence="1">Cell membrane</location>
    </subcellularLocation>
</comment>
<evidence type="ECO:0000313" key="16">
    <source>
        <dbReference type="RefSeq" id="XP_030626514.1"/>
    </source>
</evidence>
<feature type="coiled-coil region" evidence="11">
    <location>
        <begin position="401"/>
        <end position="431"/>
    </location>
</feature>
<dbReference type="Pfam" id="PF21019">
    <property type="entry name" value="Spectrin_3"/>
    <property type="match status" value="1"/>
</dbReference>
<dbReference type="GO" id="GO:0060047">
    <property type="term" value="P:heart contraction"/>
    <property type="evidence" value="ECO:0007669"/>
    <property type="project" value="UniProtKB-ARBA"/>
</dbReference>
<dbReference type="Pfam" id="PF18373">
    <property type="entry name" value="Spectrin_2"/>
    <property type="match status" value="1"/>
</dbReference>
<dbReference type="FunFam" id="3.90.1290.10:FF:000001">
    <property type="entry name" value="Plectin a"/>
    <property type="match status" value="2"/>
</dbReference>
<evidence type="ECO:0000256" key="8">
    <source>
        <dbReference type="ARBA" id="ARBA00023054"/>
    </source>
</evidence>
<evidence type="ECO:0000259" key="13">
    <source>
        <dbReference type="Pfam" id="PF17902"/>
    </source>
</evidence>
<dbReference type="InterPro" id="IPR018159">
    <property type="entry name" value="Spectrin/alpha-actinin"/>
</dbReference>
<dbReference type="RefSeq" id="XP_030626514.1">
    <property type="nucleotide sequence ID" value="XM_030770654.1"/>
</dbReference>
<sequence length="2693" mass="307765">MYSSQRALHTMSRRTGSRNDLTGASYPYARSEVLQSGNGYGQEYTEVYTFSRGSLGGGQMSSSTSNLHQRAAFLHEQCQDYLQKAEHILQGGGDTPHAAAEAERCMVTSREFIEQLKILAFDLRQMGQPNDNVLRSMEQCQEQLRGLHMALGGSLQRKRSSRGSFSWEEQSRSFAEAFGWITQQKRLIETSPWGDDPASIEQQILSHNKYQSQIQRSTEVDRAREELIQRGDKANLHALDQEWDSLQKLSFARSSQLRELQGIIEEISREIMWVNDREEEELVFDWGNKNIDVYIPQKQESYSRLMSELEQKERDLNKLKLKVDSLLKNNHPASDKIEAYMDTLQTQWSWLLQITKCIHVHLKENAAYSQFFKEANEIYSKLQKDHEGIRKKFICDKSTSLQNLLELSKALEREREKLTEHKQQVQQLVNKSKEIVRLRPRNPEEKSNSPVIVRALCEFKQDQKVICKGDEAILKDNSERSKWLVTGPGGLDMEVPSVCLLVPPPNPLSISVAGKNEQYFEAIMSVWNQLFINIRSLISWQYCIQDINHINSLTITMLSRMRPEEYRSIIKSLETHYQEFQRHCLGSEMFEDDDKRNIETQYQGAQKHYEQLVIQLPAYNSASSKTKTTVTASSTLLSELHVLRLKLEGAESALTTHLHLPLGEDAPAECAQHITQTQAVHRDIISIREQFVSLRERVLRELEGMTDVDKAQFLRSQLDIIDKKLSHLDTCATAYSQRLKAVCSLLQAELQAEDVVKVFEARLTERDTTTLDPEEVQEYQNALKSMRSELEQKQSILSSLNTELSKACQYNDQMERNCHRCDVDLTQHAERVGQLSDRWGRIQTQIDSRLRDLDSYLVQLQRYLRSSSVLSEWINETRQRLDAQQATKTDDIAVLMEHLSKQKALNTEIKGKREDVETVQRDGDTCVSAIKDYELELASYSAGLETLLNIPIKRTMLQSPSTAVIQEVSDLHARYIELQTRSSDYYKFLTVSLKNMEELKMRGTRIDLLEEELRRLREEIQDHTAKNASLKEALSQYQLQLSESQQHLLSLEEVKRSQALQCSAARDSLDSSQTQLKDLTAQIQHLQLLLEEEERRRKIAEERYASQQDEYEATMRRRQKELDEANFTKIELDKMVSDRARDAERLRRQLEEAEQRVKETQTELAKVRQQHSVEMREVKETYESQILITQTSMQRLSMQREEDSSSLRQQSEKLEAECRDLQEELRRLRVSLKEEEAHRRRIEEEAQLQSSVVTEEARRRRELESHVQLLLSQKNEEENRSKQTQESSTRVLQEKNSEINRLTHALEEELRRRRALEAETEGLEQALAELRAKLTSSSQELVQLRSTQQELSLLRVELETQGTEKGRAEQTIARLQARVQELQQELERLEGELEHQGRVAQEEAAKRRRTETQLEKSSQAMREYTSTINTLRKSLEETSSGTRAAEEEIRQLQEALDRSRKEHSAVSQRLATLESETKTLRLQLTQEQGRVREANQRYETLHRSMEEKTRALNESIAEANRLKSLTQELTKERLHLEEELRTARQERDEIQSSRQQGDEEAAAQISALQQQLQDSQRTTAEHDGLIKQLSQEREKLRLEIQKIQKQTSETSSTIQTYQSQCSELQQERDALMKKIKAMEQDLARLQKLQEELTSIKLSLESELRLKQRLQEENEKIRKESGQWRSQYESQESHVRQLDSDRSRLERERDTLRYELEQLQLKLKEIDQRYKLQLQSMQQEYTELKALRDSLQQELLSLQQQPDTCSRFTQTETTVDPSTLVFEGVRKTVTAQQLRDCGVINQVTFDQLLNGKRSVPEVAVDIRLSLKGTGVIAGVATGPQGRMPITEAKRENILSEDVAVMLLEAQAATGHIIDPRANVRMTVDEACSCGMVDDKDKERLLVAEAACVGFRDPSTAKPLSVGQAMRKGLIDQGTTLRLLQAQEAVGGMLDPVLSVYLPKDVAMDRDLIDDVLYQALNGKPECYIDPGTHLGASYVTLKKQCKTDPTTGLLLLPAPEKPMMVQGLRDKVPVTDLVDAKLLERSDLEQLKEGKLTSQDIEHRLRAYLRGSTCIAGVFDEANDRTLPIYQAMKDGLLRPGTTMELLEAQAASGFMIDPVNNQYLTVEEACKKGLVGIEFKDKLVSAERAVTGYKDPGTEKVISLFQAIERGLIEKGHGIRLLEAQIASGGIIDPKQSHRIDVDVAYQRGYFGKEMNQILKDEGDDTKGFFDPNTQENLTYLQLKGRCITDKETGLVLLPLYDKRKQAQQQTQKNTLRKRRVVIVDPDTNKEMTVHEAYERQLIDYETYMELSQQECEWEEITITTSDGSTRLVIVDRKTGIQYDLQQLLEKGVIDQDTLQRYSSKALTLTEFADIITSKSKPQTQPLSSHTPSSTTSFSSQTSVKTEKVTTVGSTPPQQTPPSPNTLKHIASVSITLAAPKDTTDEQSPVGAVFHIETMEKISVFEALRRGIVDSITAQRLLEAQACTGGIVNPENGRRVSIQEATRLGILDNEMANRLKASQKAYIGFEDVKSKRRMSAAEAVKEKWLPYEAGQRFLEFQFLTGGLFDPEHGCRRTLEEAVRLGWLDGRAAQKLQDTKHHPKTLTCPKTKLRISYREALQGSMVEEKTGIRMLPGATTSSCGISSPYNSSSAPGSASGSRTGSRRGSVDLTFSSSSLSRYSSFSYNRTSFSSSSLS</sequence>
<dbReference type="CTD" id="327364"/>
<protein>
    <submittedName>
        <fullName evidence="16">LOW QUALITY PROTEIN: desmoplakin-B</fullName>
    </submittedName>
</protein>
<keyword evidence="4" id="KW-1003">Cell membrane</keyword>
<dbReference type="SMART" id="SM00150">
    <property type="entry name" value="SPEC"/>
    <property type="match status" value="3"/>
</dbReference>
<dbReference type="Gene3D" id="1.20.58.60">
    <property type="match status" value="3"/>
</dbReference>
<dbReference type="GO" id="GO:0007507">
    <property type="term" value="P:heart development"/>
    <property type="evidence" value="ECO:0007669"/>
    <property type="project" value="UniProtKB-ARBA"/>
</dbReference>
<feature type="region of interest" description="Disordered" evidence="12">
    <location>
        <begin position="1678"/>
        <end position="1703"/>
    </location>
</feature>
<evidence type="ECO:0000256" key="4">
    <source>
        <dbReference type="ARBA" id="ARBA00022475"/>
    </source>
</evidence>
<dbReference type="FunFam" id="3.90.1290.10:FF:000002">
    <property type="entry name" value="Plectin a"/>
    <property type="match status" value="1"/>
</dbReference>
<evidence type="ECO:0000256" key="12">
    <source>
        <dbReference type="SAM" id="MobiDB-lite"/>
    </source>
</evidence>
<comment type="similarity">
    <text evidence="3">Belongs to the plakin or cytolinker family.</text>
</comment>
<feature type="coiled-coil region" evidence="11">
    <location>
        <begin position="295"/>
        <end position="329"/>
    </location>
</feature>
<feature type="region of interest" description="Disordered" evidence="12">
    <location>
        <begin position="1540"/>
        <end position="1581"/>
    </location>
</feature>
<dbReference type="Gene3D" id="3.90.1290.10">
    <property type="entry name" value="Plakin repeat"/>
    <property type="match status" value="3"/>
</dbReference>
<feature type="compositionally biased region" description="Basic and acidic residues" evidence="12">
    <location>
        <begin position="1453"/>
        <end position="1464"/>
    </location>
</feature>
<feature type="region of interest" description="Disordered" evidence="12">
    <location>
        <begin position="2638"/>
        <end position="2693"/>
    </location>
</feature>
<evidence type="ECO:0000256" key="3">
    <source>
        <dbReference type="ARBA" id="ARBA00009109"/>
    </source>
</evidence>
<dbReference type="InterPro" id="IPR043197">
    <property type="entry name" value="Plakin"/>
</dbReference>
<feature type="region of interest" description="Disordered" evidence="12">
    <location>
        <begin position="1270"/>
        <end position="1295"/>
    </location>
</feature>
<dbReference type="GO" id="GO:0031101">
    <property type="term" value="P:fin regeneration"/>
    <property type="evidence" value="ECO:0007669"/>
    <property type="project" value="UniProtKB-ARBA"/>
</dbReference>
<organism evidence="15 16">
    <name type="scientific">Chanos chanos</name>
    <name type="common">Milkfish</name>
    <name type="synonym">Mugil chanos</name>
    <dbReference type="NCBI Taxonomy" id="29144"/>
    <lineage>
        <taxon>Eukaryota</taxon>
        <taxon>Metazoa</taxon>
        <taxon>Chordata</taxon>
        <taxon>Craniata</taxon>
        <taxon>Vertebrata</taxon>
        <taxon>Euteleostomi</taxon>
        <taxon>Actinopterygii</taxon>
        <taxon>Neopterygii</taxon>
        <taxon>Teleostei</taxon>
        <taxon>Ostariophysi</taxon>
        <taxon>Gonorynchiformes</taxon>
        <taxon>Chanidae</taxon>
        <taxon>Chanos</taxon>
    </lineage>
</organism>
<dbReference type="GO" id="GO:0005737">
    <property type="term" value="C:cytoplasm"/>
    <property type="evidence" value="ECO:0007669"/>
    <property type="project" value="TreeGrafter"/>
</dbReference>
<accession>A0A6J2V2P0</accession>
<dbReference type="Pfam" id="PF00681">
    <property type="entry name" value="Plectin"/>
    <property type="match status" value="7"/>
</dbReference>
<keyword evidence="8 11" id="KW-0175">Coiled coil</keyword>
<dbReference type="OrthoDB" id="8938928at2759"/>
<dbReference type="GO" id="GO:0014704">
    <property type="term" value="C:intercalated disc"/>
    <property type="evidence" value="ECO:0007669"/>
    <property type="project" value="TreeGrafter"/>
</dbReference>
<evidence type="ECO:0000256" key="10">
    <source>
        <dbReference type="ARBA" id="ARBA00056058"/>
    </source>
</evidence>
<dbReference type="GO" id="GO:0005886">
    <property type="term" value="C:plasma membrane"/>
    <property type="evidence" value="ECO:0007669"/>
    <property type="project" value="UniProtKB-SubCell"/>
</dbReference>
<feature type="coiled-coil region" evidence="11">
    <location>
        <begin position="776"/>
        <end position="803"/>
    </location>
</feature>
<evidence type="ECO:0000256" key="11">
    <source>
        <dbReference type="SAM" id="Coils"/>
    </source>
</evidence>
<name>A0A6J2V2P0_CHACN</name>
<keyword evidence="6" id="KW-0677">Repeat</keyword>
<dbReference type="InterPro" id="IPR041615">
    <property type="entry name" value="Desmoplakin_SH3"/>
</dbReference>
<dbReference type="GO" id="GO:0045104">
    <property type="term" value="P:intermediate filament cytoskeleton organization"/>
    <property type="evidence" value="ECO:0007669"/>
    <property type="project" value="InterPro"/>
</dbReference>